<dbReference type="FunFam" id="1.25.70.10:FF:000001">
    <property type="entry name" value="Mitochondrial transcription termination factor-like"/>
    <property type="match status" value="1"/>
</dbReference>
<organism evidence="4 5">
    <name type="scientific">Mucuna pruriens</name>
    <name type="common">Velvet bean</name>
    <name type="synonym">Dolichos pruriens</name>
    <dbReference type="NCBI Taxonomy" id="157652"/>
    <lineage>
        <taxon>Eukaryota</taxon>
        <taxon>Viridiplantae</taxon>
        <taxon>Streptophyta</taxon>
        <taxon>Embryophyta</taxon>
        <taxon>Tracheophyta</taxon>
        <taxon>Spermatophyta</taxon>
        <taxon>Magnoliopsida</taxon>
        <taxon>eudicotyledons</taxon>
        <taxon>Gunneridae</taxon>
        <taxon>Pentapetalae</taxon>
        <taxon>rosids</taxon>
        <taxon>fabids</taxon>
        <taxon>Fabales</taxon>
        <taxon>Fabaceae</taxon>
        <taxon>Papilionoideae</taxon>
        <taxon>50 kb inversion clade</taxon>
        <taxon>NPAAA clade</taxon>
        <taxon>indigoferoid/millettioid clade</taxon>
        <taxon>Phaseoleae</taxon>
        <taxon>Mucuna</taxon>
    </lineage>
</organism>
<keyword evidence="2" id="KW-0805">Transcription regulation</keyword>
<dbReference type="InterPro" id="IPR038538">
    <property type="entry name" value="MTERF_sf"/>
</dbReference>
<gene>
    <name evidence="4" type="ORF">CR513_57868</name>
</gene>
<keyword evidence="3" id="KW-0809">Transit peptide</keyword>
<sequence length="403" mass="46448">MVLNFLIARSSFTRYKSTHVQLGSLLQHNHNASFFLFHSFIFGTKCGKGDTFTVSYLVNSCGVSPDLAYELSNRVNLKTPDGPNAVIDLLNNYGFSKTHLAKLVEKHPSVLVAKAENTLLPKLEFFRSIGVSNTDMPKIILRNHFILMSSLKNRLIPRYEILRSVVRDDQEAVRSLKNAAFSITYGYVMSHLVRNIKVLKQSSVPQASISILMMHFPSTAYMKHYRFVEAVKKAKEIGFDPLKTTFIKAVQVFLTTNKTMWDSKFEAYERWGWNQEIALQAFRKFPDFMKLSKVTYTKKMSFLVKDMGLLSEDIADYPQVLAYSLEKRIIPRFSVIKILQSKGLLKNELHFSSFMCINEENFLKKFVIKFKDDLPLLSDVYKDLMNHQKNILKDECLCLLARN</sequence>
<proteinExistence type="inferred from homology"/>
<evidence type="ECO:0000256" key="1">
    <source>
        <dbReference type="ARBA" id="ARBA00007692"/>
    </source>
</evidence>
<evidence type="ECO:0000313" key="4">
    <source>
        <dbReference type="EMBL" id="RDX63668.1"/>
    </source>
</evidence>
<dbReference type="OrthoDB" id="637682at2759"/>
<dbReference type="PANTHER" id="PTHR13068:SF133">
    <property type="entry name" value="MITOCHONDRIAL TRANSCRIPTION TERMINATION FACTOR FAMILY PROTEIN"/>
    <property type="match status" value="1"/>
</dbReference>
<feature type="non-terminal residue" evidence="4">
    <location>
        <position position="1"/>
    </location>
</feature>
<keyword evidence="5" id="KW-1185">Reference proteome</keyword>
<dbReference type="PANTHER" id="PTHR13068">
    <property type="entry name" value="CGI-12 PROTEIN-RELATED"/>
    <property type="match status" value="1"/>
</dbReference>
<keyword evidence="2" id="KW-0806">Transcription termination</keyword>
<dbReference type="InterPro" id="IPR003690">
    <property type="entry name" value="MTERF"/>
</dbReference>
<dbReference type="GO" id="GO:0006353">
    <property type="term" value="P:DNA-templated transcription termination"/>
    <property type="evidence" value="ECO:0007669"/>
    <property type="project" value="UniProtKB-KW"/>
</dbReference>
<dbReference type="AlphaFoldDB" id="A0A371ECA8"/>
<evidence type="ECO:0000313" key="5">
    <source>
        <dbReference type="Proteomes" id="UP000257109"/>
    </source>
</evidence>
<dbReference type="STRING" id="157652.A0A371ECA8"/>
<evidence type="ECO:0000256" key="2">
    <source>
        <dbReference type="ARBA" id="ARBA00022472"/>
    </source>
</evidence>
<dbReference type="Gene3D" id="1.25.70.10">
    <property type="entry name" value="Transcription termination factor 3, mitochondrial"/>
    <property type="match status" value="2"/>
</dbReference>
<keyword evidence="2" id="KW-0804">Transcription</keyword>
<dbReference type="Pfam" id="PF02536">
    <property type="entry name" value="mTERF"/>
    <property type="match status" value="1"/>
</dbReference>
<protein>
    <submittedName>
        <fullName evidence="4">Uncharacterized protein</fullName>
    </submittedName>
</protein>
<comment type="similarity">
    <text evidence="1">Belongs to the mTERF family.</text>
</comment>
<reference evidence="4" key="1">
    <citation type="submission" date="2018-05" db="EMBL/GenBank/DDBJ databases">
        <title>Draft genome of Mucuna pruriens seed.</title>
        <authorList>
            <person name="Nnadi N.E."/>
            <person name="Vos R."/>
            <person name="Hasami M.H."/>
            <person name="Devisetty U.K."/>
            <person name="Aguiy J.C."/>
        </authorList>
    </citation>
    <scope>NUCLEOTIDE SEQUENCE [LARGE SCALE GENOMIC DNA]</scope>
    <source>
        <strain evidence="4">JCA_2017</strain>
    </source>
</reference>
<dbReference type="GO" id="GO:0003676">
    <property type="term" value="F:nucleic acid binding"/>
    <property type="evidence" value="ECO:0007669"/>
    <property type="project" value="InterPro"/>
</dbReference>
<dbReference type="SMART" id="SM00733">
    <property type="entry name" value="Mterf"/>
    <property type="match status" value="5"/>
</dbReference>
<name>A0A371ECA8_MUCPR</name>
<dbReference type="EMBL" id="QJKJ01014768">
    <property type="protein sequence ID" value="RDX63668.1"/>
    <property type="molecule type" value="Genomic_DNA"/>
</dbReference>
<accession>A0A371ECA8</accession>
<dbReference type="Proteomes" id="UP000257109">
    <property type="component" value="Unassembled WGS sequence"/>
</dbReference>
<evidence type="ECO:0000256" key="3">
    <source>
        <dbReference type="ARBA" id="ARBA00022946"/>
    </source>
</evidence>
<comment type="caution">
    <text evidence="4">The sequence shown here is derived from an EMBL/GenBank/DDBJ whole genome shotgun (WGS) entry which is preliminary data.</text>
</comment>